<dbReference type="AlphaFoldDB" id="A0AA42H5Q0"/>
<protein>
    <submittedName>
        <fullName evidence="3">Type 1 glutamine amidotransferase</fullName>
    </submittedName>
</protein>
<comment type="similarity">
    <text evidence="1">Belongs to the peptidase C56 family.</text>
</comment>
<keyword evidence="3" id="KW-0315">Glutamine amidotransferase</keyword>
<dbReference type="PANTHER" id="PTHR42733">
    <property type="entry name" value="DJ-1 PROTEIN"/>
    <property type="match status" value="1"/>
</dbReference>
<evidence type="ECO:0000313" key="3">
    <source>
        <dbReference type="EMBL" id="MDH0127107.1"/>
    </source>
</evidence>
<proteinExistence type="inferred from homology"/>
<dbReference type="Pfam" id="PF01965">
    <property type="entry name" value="DJ-1_PfpI"/>
    <property type="match status" value="1"/>
</dbReference>
<dbReference type="EMBL" id="JAODYY010000027">
    <property type="protein sequence ID" value="MDH0127107.1"/>
    <property type="molecule type" value="Genomic_DNA"/>
</dbReference>
<dbReference type="SUPFAM" id="SSF52317">
    <property type="entry name" value="Class I glutamine amidotransferase-like"/>
    <property type="match status" value="1"/>
</dbReference>
<dbReference type="InterPro" id="IPR006286">
    <property type="entry name" value="C56_PfpI-like"/>
</dbReference>
<dbReference type="Proteomes" id="UP001158087">
    <property type="component" value="Unassembled WGS sequence"/>
</dbReference>
<dbReference type="PROSITE" id="PS51276">
    <property type="entry name" value="PEPTIDASE_C56_PFPI"/>
    <property type="match status" value="1"/>
</dbReference>
<organism evidence="3 4">
    <name type="scientific">Brucella intermedia GD04153</name>
    <dbReference type="NCBI Taxonomy" id="2975438"/>
    <lineage>
        <taxon>Bacteria</taxon>
        <taxon>Pseudomonadati</taxon>
        <taxon>Pseudomonadota</taxon>
        <taxon>Alphaproteobacteria</taxon>
        <taxon>Hyphomicrobiales</taxon>
        <taxon>Brucellaceae</taxon>
        <taxon>Brucella/Ochrobactrum group</taxon>
        <taxon>Brucella</taxon>
    </lineage>
</organism>
<evidence type="ECO:0000256" key="1">
    <source>
        <dbReference type="ARBA" id="ARBA00008542"/>
    </source>
</evidence>
<dbReference type="PANTHER" id="PTHR42733:SF12">
    <property type="entry name" value="PROTEINASE"/>
    <property type="match status" value="1"/>
</dbReference>
<dbReference type="CDD" id="cd03134">
    <property type="entry name" value="GATase1_PfpI_like"/>
    <property type="match status" value="1"/>
</dbReference>
<accession>A0AA42H5Q0</accession>
<dbReference type="InterPro" id="IPR029062">
    <property type="entry name" value="Class_I_gatase-like"/>
</dbReference>
<sequence length="242" mass="26923">MIDYTARQLVAKLHEFDAMPSQPKVNIHFLATAPGNELLLKFMTEVPENKERFKGKRIGIIATHGVEETEVTIPRKWLEERGAKVDLVSPNHVEYPEDLGIQFPAIAKTHVLAIQFTTNSGWFPIDARVEETSVDDYDAIFVPGGAWNPDQLRSNKAVLKFLQDFQATGKPMGALCHGPQVFLSAHLLKGRTATGYWPIMEDLRNAGANVIDEPVAVDGNVITSRFIYDIPQFVGAIISQLN</sequence>
<gene>
    <name evidence="3" type="ORF">N7376_24370</name>
</gene>
<name>A0AA42H5Q0_9HYPH</name>
<reference evidence="3" key="1">
    <citation type="submission" date="2022-09" db="EMBL/GenBank/DDBJ databases">
        <title>Intensive care unit water sources are persistently colonized with multi-drug resistant bacteria and are the site of extensive horizontal gene transfer of antibiotic resistance genes.</title>
        <authorList>
            <person name="Diorio-Toth L."/>
        </authorList>
    </citation>
    <scope>NUCLEOTIDE SEQUENCE</scope>
    <source>
        <strain evidence="3">GD04153</strain>
    </source>
</reference>
<comment type="caution">
    <text evidence="3">The sequence shown here is derived from an EMBL/GenBank/DDBJ whole genome shotgun (WGS) entry which is preliminary data.</text>
</comment>
<feature type="domain" description="DJ-1/PfpI" evidence="2">
    <location>
        <begin position="56"/>
        <end position="239"/>
    </location>
</feature>
<dbReference type="InterPro" id="IPR002818">
    <property type="entry name" value="DJ-1/PfpI"/>
</dbReference>
<evidence type="ECO:0000259" key="2">
    <source>
        <dbReference type="Pfam" id="PF01965"/>
    </source>
</evidence>
<dbReference type="Gene3D" id="3.40.50.880">
    <property type="match status" value="1"/>
</dbReference>
<evidence type="ECO:0000313" key="4">
    <source>
        <dbReference type="Proteomes" id="UP001158087"/>
    </source>
</evidence>